<protein>
    <submittedName>
        <fullName evidence="2">Uncharacterized protein</fullName>
    </submittedName>
</protein>
<name>A0A0F7FZF4_9ACTN</name>
<dbReference type="Proteomes" id="UP000034034">
    <property type="component" value="Chromosome"/>
</dbReference>
<reference evidence="2" key="1">
    <citation type="submission" date="2019-08" db="EMBL/GenBank/DDBJ databases">
        <title>Complete genome sequence of a mangrove-derived Streptomyces xiamenensis.</title>
        <authorList>
            <person name="Xu J."/>
        </authorList>
    </citation>
    <scope>NUCLEOTIDE SEQUENCE</scope>
    <source>
        <strain evidence="2">318</strain>
    </source>
</reference>
<dbReference type="HOGENOM" id="CLU_2304573_0_0_11"/>
<dbReference type="STRING" id="408015.SXIM_48530"/>
<organism evidence="2 3">
    <name type="scientific">Streptomyces xiamenensis</name>
    <dbReference type="NCBI Taxonomy" id="408015"/>
    <lineage>
        <taxon>Bacteria</taxon>
        <taxon>Bacillati</taxon>
        <taxon>Actinomycetota</taxon>
        <taxon>Actinomycetes</taxon>
        <taxon>Kitasatosporales</taxon>
        <taxon>Streptomycetaceae</taxon>
        <taxon>Streptomyces</taxon>
    </lineage>
</organism>
<evidence type="ECO:0000313" key="2">
    <source>
        <dbReference type="EMBL" id="AKG46237.1"/>
    </source>
</evidence>
<dbReference type="KEGG" id="sxi:SXIM_48530"/>
<dbReference type="AlphaFoldDB" id="A0A0F7FZF4"/>
<feature type="region of interest" description="Disordered" evidence="1">
    <location>
        <begin position="27"/>
        <end position="59"/>
    </location>
</feature>
<proteinExistence type="predicted"/>
<gene>
    <name evidence="2" type="ORF">SXIM_48530</name>
</gene>
<sequence length="100" mass="10908">MLPRWGRRGSGSWVWAWGGPVRCPAVLPPEAGPSGGPDAWDRSGTGSCRSGTGSCRRTRSPRRYRVMPWARMAAETARVDHGCRVAARSSPGRRRAAGYR</sequence>
<accession>A0A0F7FZF4</accession>
<evidence type="ECO:0000256" key="1">
    <source>
        <dbReference type="SAM" id="MobiDB-lite"/>
    </source>
</evidence>
<dbReference type="PATRIC" id="fig|408015.6.peg.4913"/>
<dbReference type="EMBL" id="CP009922">
    <property type="protein sequence ID" value="AKG46237.1"/>
    <property type="molecule type" value="Genomic_DNA"/>
</dbReference>
<keyword evidence="3" id="KW-1185">Reference proteome</keyword>
<evidence type="ECO:0000313" key="3">
    <source>
        <dbReference type="Proteomes" id="UP000034034"/>
    </source>
</evidence>
<feature type="compositionally biased region" description="Low complexity" evidence="1">
    <location>
        <begin position="42"/>
        <end position="55"/>
    </location>
</feature>